<evidence type="ECO:0000259" key="4">
    <source>
        <dbReference type="Pfam" id="PF00135"/>
    </source>
</evidence>
<dbReference type="InterPro" id="IPR029058">
    <property type="entry name" value="AB_hydrolase_fold"/>
</dbReference>
<evidence type="ECO:0000313" key="5">
    <source>
        <dbReference type="EMBL" id="MCF8590044.1"/>
    </source>
</evidence>
<evidence type="ECO:0000256" key="3">
    <source>
        <dbReference type="RuleBase" id="RU361235"/>
    </source>
</evidence>
<dbReference type="RefSeq" id="WP_236999242.1">
    <property type="nucleotide sequence ID" value="NZ_JAKKOR010000012.1"/>
</dbReference>
<dbReference type="SUPFAM" id="SSF53474">
    <property type="entry name" value="alpha/beta-Hydrolases"/>
    <property type="match status" value="1"/>
</dbReference>
<dbReference type="InterPro" id="IPR050309">
    <property type="entry name" value="Type-B_Carboxylest/Lipase"/>
</dbReference>
<dbReference type="Gene3D" id="3.40.50.1820">
    <property type="entry name" value="alpha/beta hydrolase"/>
    <property type="match status" value="1"/>
</dbReference>
<evidence type="ECO:0000256" key="2">
    <source>
        <dbReference type="ARBA" id="ARBA00022801"/>
    </source>
</evidence>
<dbReference type="EC" id="3.1.1.-" evidence="3"/>
<proteinExistence type="inferred from homology"/>
<dbReference type="EMBL" id="JAKKOR010000012">
    <property type="protein sequence ID" value="MCF8590044.1"/>
    <property type="molecule type" value="Genomic_DNA"/>
</dbReference>
<reference evidence="5 6" key="1">
    <citation type="submission" date="2022-01" db="EMBL/GenBank/DDBJ databases">
        <authorList>
            <person name="Huang Y."/>
        </authorList>
    </citation>
    <scope>NUCLEOTIDE SEQUENCE [LARGE SCALE GENOMIC DNA]</scope>
    <source>
        <strain evidence="5 6">HY366</strain>
    </source>
</reference>
<dbReference type="PROSITE" id="PS00122">
    <property type="entry name" value="CARBOXYLESTERASE_B_1"/>
    <property type="match status" value="1"/>
</dbReference>
<dbReference type="InterPro" id="IPR019826">
    <property type="entry name" value="Carboxylesterase_B_AS"/>
</dbReference>
<protein>
    <recommendedName>
        <fullName evidence="3">Carboxylic ester hydrolase</fullName>
        <ecNumber evidence="3">3.1.1.-</ecNumber>
    </recommendedName>
</protein>
<comment type="similarity">
    <text evidence="1 3">Belongs to the type-B carboxylesterase/lipase family.</text>
</comment>
<evidence type="ECO:0000313" key="6">
    <source>
        <dbReference type="Proteomes" id="UP001200110"/>
    </source>
</evidence>
<gene>
    <name evidence="5" type="ORF">L5G33_16440</name>
</gene>
<sequence length="508" mass="55260">MDASLEVSTAEGVVRGRRSGDVNRWLGIPYASPPVGRWRFRAPQPVQPWSGVRDGTTYGDAAVQHASGSRAGAFVIQPQSEDCLTINVTAPANSSGELRPVMVFIHGGGYFFGCSAMDMYHGNNLAARGDVVFVSLNYRLNAFGYIDFTPFATADGPIDSNLGVRDQVAALQWVQRNIAAFGGDPDNVTIFGESAGGAAVTTLFATPAADGLFHRGIAQSAPVDWAHDADTAADIARGCIAALGIRVGEAAETLRFAPPQRLRRAVSEVARGRLVNKPGEWTLAPVVDGDYLPSHPFDAFADGTAHRVPLIIGRNRNEGSFFSKVLDAIPTTDAKLRRMFATSDSVPLDSIAKHYTEYSPKRAAVCMGADYTFLRPLVATVEGHSRYAPTYTYRYDFAPRTLNLLGFGATHTSEMIAVFGLDRSPAGWALTALGGRKNLRAVTEQVQGHWINIAHHGEPLSSWPRYTATERDTLVFDTHTRVVEDPERDRRLAWATYPRMYSPREGSE</sequence>
<accession>A0ABS9IWU0</accession>
<keyword evidence="2 3" id="KW-0378">Hydrolase</keyword>
<comment type="caution">
    <text evidence="5">The sequence shown here is derived from an EMBL/GenBank/DDBJ whole genome shotgun (WGS) entry which is preliminary data.</text>
</comment>
<dbReference type="InterPro" id="IPR002018">
    <property type="entry name" value="CarbesteraseB"/>
</dbReference>
<dbReference type="PRINTS" id="PR00878">
    <property type="entry name" value="CHOLNESTRASE"/>
</dbReference>
<dbReference type="InterPro" id="IPR000997">
    <property type="entry name" value="Cholinesterase"/>
</dbReference>
<dbReference type="PANTHER" id="PTHR11559">
    <property type="entry name" value="CARBOXYLESTERASE"/>
    <property type="match status" value="1"/>
</dbReference>
<dbReference type="Pfam" id="PF00135">
    <property type="entry name" value="COesterase"/>
    <property type="match status" value="1"/>
</dbReference>
<name>A0ABS9IWU0_9ACTN</name>
<organism evidence="5 6">
    <name type="scientific">Gordonia liuliyuniae</name>
    <dbReference type="NCBI Taxonomy" id="2911517"/>
    <lineage>
        <taxon>Bacteria</taxon>
        <taxon>Bacillati</taxon>
        <taxon>Actinomycetota</taxon>
        <taxon>Actinomycetes</taxon>
        <taxon>Mycobacteriales</taxon>
        <taxon>Gordoniaceae</taxon>
        <taxon>Gordonia</taxon>
    </lineage>
</organism>
<dbReference type="Proteomes" id="UP001200110">
    <property type="component" value="Unassembled WGS sequence"/>
</dbReference>
<keyword evidence="6" id="KW-1185">Reference proteome</keyword>
<feature type="domain" description="Carboxylesterase type B" evidence="4">
    <location>
        <begin position="5"/>
        <end position="485"/>
    </location>
</feature>
<evidence type="ECO:0000256" key="1">
    <source>
        <dbReference type="ARBA" id="ARBA00005964"/>
    </source>
</evidence>